<evidence type="ECO:0000256" key="1">
    <source>
        <dbReference type="ARBA" id="ARBA00022729"/>
    </source>
</evidence>
<evidence type="ECO:0000259" key="3">
    <source>
        <dbReference type="Pfam" id="PF07679"/>
    </source>
</evidence>
<feature type="domain" description="Immunoglobulin I-set" evidence="3">
    <location>
        <begin position="58"/>
        <end position="112"/>
    </location>
</feature>
<accession>A0ABY3L942</accession>
<dbReference type="PANTHER" id="PTHR45080:SF8">
    <property type="entry name" value="IG-LIKE DOMAIN-CONTAINING PROTEIN"/>
    <property type="match status" value="1"/>
</dbReference>
<dbReference type="InterPro" id="IPR013783">
    <property type="entry name" value="Ig-like_fold"/>
</dbReference>
<gene>
    <name evidence="4" type="ORF">D9O29_23625</name>
</gene>
<organism evidence="4 5">
    <name type="scientific">Pantoea vagans</name>
    <dbReference type="NCBI Taxonomy" id="470934"/>
    <lineage>
        <taxon>Bacteria</taxon>
        <taxon>Pseudomonadati</taxon>
        <taxon>Pseudomonadota</taxon>
        <taxon>Gammaproteobacteria</taxon>
        <taxon>Enterobacterales</taxon>
        <taxon>Erwiniaceae</taxon>
        <taxon>Pantoea</taxon>
    </lineage>
</organism>
<dbReference type="Gene3D" id="2.60.40.10">
    <property type="entry name" value="Immunoglobulins"/>
    <property type="match status" value="1"/>
</dbReference>
<keyword evidence="5" id="KW-1185">Reference proteome</keyword>
<name>A0ABY3L942_9GAMM</name>
<protein>
    <recommendedName>
        <fullName evidence="3">Immunoglobulin I-set domain-containing protein</fullName>
    </recommendedName>
</protein>
<proteinExistence type="predicted"/>
<keyword evidence="2" id="KW-1015">Disulfide bond</keyword>
<dbReference type="EMBL" id="RCNL01000132">
    <property type="protein sequence ID" value="TXL70834.1"/>
    <property type="molecule type" value="Genomic_DNA"/>
</dbReference>
<feature type="non-terminal residue" evidence="4">
    <location>
        <position position="1"/>
    </location>
</feature>
<dbReference type="InterPro" id="IPR050958">
    <property type="entry name" value="Cell_Adh-Cytoskel_Orgn"/>
</dbReference>
<evidence type="ECO:0000313" key="5">
    <source>
        <dbReference type="Proteomes" id="UP000426772"/>
    </source>
</evidence>
<dbReference type="InterPro" id="IPR036179">
    <property type="entry name" value="Ig-like_dom_sf"/>
</dbReference>
<dbReference type="Pfam" id="PF07679">
    <property type="entry name" value="I-set"/>
    <property type="match status" value="1"/>
</dbReference>
<feature type="non-terminal residue" evidence="4">
    <location>
        <position position="119"/>
    </location>
</feature>
<comment type="caution">
    <text evidence="4">The sequence shown here is derived from an EMBL/GenBank/DDBJ whole genome shotgun (WGS) entry which is preliminary data.</text>
</comment>
<reference evidence="4 5" key="1">
    <citation type="submission" date="2018-10" db="EMBL/GenBank/DDBJ databases">
        <title>Draft genome sequence of Pantoea vagans isolated from corpses of the sugarcane aphid Melanaphis sacchari Zehntner.</title>
        <authorList>
            <person name="Toledo E."/>
            <person name="Pena G."/>
            <person name="Lozano L."/>
        </authorList>
    </citation>
    <scope>NUCLEOTIDE SEQUENCE [LARGE SCALE GENOMIC DNA]</scope>
    <source>
        <strain evidence="4 5">ET-90</strain>
    </source>
</reference>
<evidence type="ECO:0000256" key="2">
    <source>
        <dbReference type="ARBA" id="ARBA00023157"/>
    </source>
</evidence>
<dbReference type="PANTHER" id="PTHR45080">
    <property type="entry name" value="CONTACTIN 5"/>
    <property type="match status" value="1"/>
</dbReference>
<dbReference type="Proteomes" id="UP000426772">
    <property type="component" value="Unassembled WGS sequence"/>
</dbReference>
<dbReference type="SUPFAM" id="SSF48726">
    <property type="entry name" value="Immunoglobulin"/>
    <property type="match status" value="1"/>
</dbReference>
<dbReference type="InterPro" id="IPR013098">
    <property type="entry name" value="Ig_I-set"/>
</dbReference>
<sequence length="119" mass="13927">RADDGTYRCKVVNEYGEDSAYAELFINSVRSYRDFFTTRVVKRTKRRVDTARMLQKPPEFTLPLVNRTAYLGEDVRFGVTITVHPEPRVIWHKSGQKLIPGHDDRKYTFISDKGLYQLI</sequence>
<evidence type="ECO:0000313" key="4">
    <source>
        <dbReference type="EMBL" id="TXL70834.1"/>
    </source>
</evidence>
<keyword evidence="1" id="KW-0732">Signal</keyword>